<dbReference type="Pfam" id="PF01909">
    <property type="entry name" value="NTP_transf_2"/>
    <property type="match status" value="1"/>
</dbReference>
<name>A0A4R2GRW6_9ACTN</name>
<feature type="domain" description="Polymerase nucleotidyl transferase" evidence="1">
    <location>
        <begin position="22"/>
        <end position="69"/>
    </location>
</feature>
<organism evidence="2 3">
    <name type="scientific">Kribbella steppae</name>
    <dbReference type="NCBI Taxonomy" id="2512223"/>
    <lineage>
        <taxon>Bacteria</taxon>
        <taxon>Bacillati</taxon>
        <taxon>Actinomycetota</taxon>
        <taxon>Actinomycetes</taxon>
        <taxon>Propionibacteriales</taxon>
        <taxon>Kribbellaceae</taxon>
        <taxon>Kribbella</taxon>
    </lineage>
</organism>
<dbReference type="CDD" id="cd05403">
    <property type="entry name" value="NT_KNTase_like"/>
    <property type="match status" value="1"/>
</dbReference>
<dbReference type="OrthoDB" id="5176171at2"/>
<protein>
    <submittedName>
        <fullName evidence="2">Nucleotidyltransferase-like protein</fullName>
    </submittedName>
</protein>
<dbReference type="InterPro" id="IPR002934">
    <property type="entry name" value="Polymerase_NTP_transf_dom"/>
</dbReference>
<dbReference type="Gene3D" id="3.30.460.10">
    <property type="entry name" value="Beta Polymerase, domain 2"/>
    <property type="match status" value="1"/>
</dbReference>
<sequence>MQPHDDDFLDLVTDRLAGLPTVDAVALGGSRASGTHRPDSDWDFAIYYRGPFAPDSLRALGWPGEVSELGGWGGGVFNGGGWLEVDDRRVDVHYRDLDDVEHHLAEAQEGRFHIERLLFHLAGIPSYIVVAELAGNRVLHGTLPRPDYPEKLKEAARGRWWSEAELTLGYARSAYAERGLLTETVGAVGTATCMAAHAVLAGRGEWVTNEKRLVDRAGLRDIDGVLSGREPLAMVEQASALLQSAVASGGEGAGV</sequence>
<accession>A0A4R2GRW6</accession>
<evidence type="ECO:0000313" key="3">
    <source>
        <dbReference type="Proteomes" id="UP000294508"/>
    </source>
</evidence>
<dbReference type="AlphaFoldDB" id="A0A4R2GRW6"/>
<evidence type="ECO:0000313" key="2">
    <source>
        <dbReference type="EMBL" id="TCO12566.1"/>
    </source>
</evidence>
<dbReference type="Proteomes" id="UP000294508">
    <property type="component" value="Unassembled WGS sequence"/>
</dbReference>
<gene>
    <name evidence="2" type="ORF">EV652_12926</name>
</gene>
<evidence type="ECO:0000259" key="1">
    <source>
        <dbReference type="Pfam" id="PF01909"/>
    </source>
</evidence>
<proteinExistence type="predicted"/>
<dbReference type="RefSeq" id="WP_132217129.1">
    <property type="nucleotide sequence ID" value="NZ_SLWN01000029.1"/>
</dbReference>
<keyword evidence="2" id="KW-0808">Transferase</keyword>
<reference evidence="2 3" key="1">
    <citation type="journal article" date="2015" name="Stand. Genomic Sci.">
        <title>Genomic Encyclopedia of Bacterial and Archaeal Type Strains, Phase III: the genomes of soil and plant-associated and newly described type strains.</title>
        <authorList>
            <person name="Whitman W.B."/>
            <person name="Woyke T."/>
            <person name="Klenk H.P."/>
            <person name="Zhou Y."/>
            <person name="Lilburn T.G."/>
            <person name="Beck B.J."/>
            <person name="De Vos P."/>
            <person name="Vandamme P."/>
            <person name="Eisen J.A."/>
            <person name="Garrity G."/>
            <person name="Hugenholtz P."/>
            <person name="Kyrpides N.C."/>
        </authorList>
    </citation>
    <scope>NUCLEOTIDE SEQUENCE [LARGE SCALE GENOMIC DNA]</scope>
    <source>
        <strain evidence="2 3">VKM Ac-2572</strain>
    </source>
</reference>
<dbReference type="EMBL" id="SLWN01000029">
    <property type="protein sequence ID" value="TCO12566.1"/>
    <property type="molecule type" value="Genomic_DNA"/>
</dbReference>
<dbReference type="InterPro" id="IPR043519">
    <property type="entry name" value="NT_sf"/>
</dbReference>
<dbReference type="GO" id="GO:0016779">
    <property type="term" value="F:nucleotidyltransferase activity"/>
    <property type="evidence" value="ECO:0007669"/>
    <property type="project" value="InterPro"/>
</dbReference>
<comment type="caution">
    <text evidence="2">The sequence shown here is derived from an EMBL/GenBank/DDBJ whole genome shotgun (WGS) entry which is preliminary data.</text>
</comment>
<dbReference type="SUPFAM" id="SSF81301">
    <property type="entry name" value="Nucleotidyltransferase"/>
    <property type="match status" value="1"/>
</dbReference>
<keyword evidence="3" id="KW-1185">Reference proteome</keyword>